<dbReference type="RefSeq" id="WP_075047887.1">
    <property type="nucleotide sequence ID" value="NZ_CP012328.1"/>
</dbReference>
<dbReference type="PANTHER" id="PTHR21368">
    <property type="entry name" value="50S RIBOSOMAL PROTEIN L9"/>
    <property type="match status" value="1"/>
</dbReference>
<dbReference type="GO" id="GO:1990904">
    <property type="term" value="C:ribonucleoprotein complex"/>
    <property type="evidence" value="ECO:0007669"/>
    <property type="project" value="UniProtKB-KW"/>
</dbReference>
<gene>
    <name evidence="7 10" type="primary">rplI</name>
    <name evidence="10" type="ORF">STURON_0024</name>
</gene>
<evidence type="ECO:0000313" key="10">
    <source>
        <dbReference type="EMBL" id="AKU79270.1"/>
    </source>
</evidence>
<keyword evidence="11" id="KW-1185">Reference proteome</keyword>
<proteinExistence type="inferred from homology"/>
<dbReference type="PATRIC" id="fig|216946.3.peg.24"/>
<sequence length="148" mass="17113">MKVILLENLKNYGKKNDVVEVSDGYAKNYLIPKKLAKVASKNELGHLNVIKNKEQEYQKLENEKITKIIEYIKDITLKFTLKLNDNKAFGTVSLNQIVDVLSKSYNLDIDKKKFEKHEVLNKVGLYYLKIKLAKDRIATLKVEIEGKN</sequence>
<dbReference type="EMBL" id="CP012328">
    <property type="protein sequence ID" value="AKU79270.1"/>
    <property type="molecule type" value="Genomic_DNA"/>
</dbReference>
<dbReference type="InterPro" id="IPR000244">
    <property type="entry name" value="Ribosomal_bL9"/>
</dbReference>
<dbReference type="SUPFAM" id="SSF55653">
    <property type="entry name" value="Ribosomal protein L9 C-domain"/>
    <property type="match status" value="1"/>
</dbReference>
<dbReference type="AlphaFoldDB" id="A0A0K1P4P1"/>
<evidence type="ECO:0000259" key="9">
    <source>
        <dbReference type="PROSITE" id="PS00651"/>
    </source>
</evidence>
<feature type="coiled-coil region" evidence="8">
    <location>
        <begin position="43"/>
        <end position="70"/>
    </location>
</feature>
<dbReference type="GO" id="GO:0019843">
    <property type="term" value="F:rRNA binding"/>
    <property type="evidence" value="ECO:0007669"/>
    <property type="project" value="UniProtKB-UniRule"/>
</dbReference>
<keyword evidence="2 7" id="KW-0699">rRNA-binding</keyword>
<dbReference type="GO" id="GO:0006412">
    <property type="term" value="P:translation"/>
    <property type="evidence" value="ECO:0007669"/>
    <property type="project" value="UniProtKB-UniRule"/>
</dbReference>
<keyword evidence="3 7" id="KW-0694">RNA-binding</keyword>
<dbReference type="InterPro" id="IPR020069">
    <property type="entry name" value="Ribosomal_bL9_C"/>
</dbReference>
<evidence type="ECO:0000256" key="8">
    <source>
        <dbReference type="SAM" id="Coils"/>
    </source>
</evidence>
<evidence type="ECO:0000256" key="7">
    <source>
        <dbReference type="HAMAP-Rule" id="MF_00503"/>
    </source>
</evidence>
<keyword evidence="8" id="KW-0175">Coiled coil</keyword>
<organism evidence="10 11">
    <name type="scientific">Spiroplasma turonicum</name>
    <dbReference type="NCBI Taxonomy" id="216946"/>
    <lineage>
        <taxon>Bacteria</taxon>
        <taxon>Bacillati</taxon>
        <taxon>Mycoplasmatota</taxon>
        <taxon>Mollicutes</taxon>
        <taxon>Entomoplasmatales</taxon>
        <taxon>Spiroplasmataceae</taxon>
        <taxon>Spiroplasma</taxon>
    </lineage>
</organism>
<dbReference type="GO" id="GO:0003735">
    <property type="term" value="F:structural constituent of ribosome"/>
    <property type="evidence" value="ECO:0007669"/>
    <property type="project" value="InterPro"/>
</dbReference>
<evidence type="ECO:0000256" key="6">
    <source>
        <dbReference type="ARBA" id="ARBA00035292"/>
    </source>
</evidence>
<dbReference type="Gene3D" id="3.40.5.10">
    <property type="entry name" value="Ribosomal protein L9, N-terminal domain"/>
    <property type="match status" value="1"/>
</dbReference>
<dbReference type="InterPro" id="IPR036791">
    <property type="entry name" value="Ribosomal_bL9_C_sf"/>
</dbReference>
<dbReference type="InterPro" id="IPR009027">
    <property type="entry name" value="Ribosomal_bL9/RNase_H1_N"/>
</dbReference>
<comment type="similarity">
    <text evidence="1 7">Belongs to the bacterial ribosomal protein bL9 family.</text>
</comment>
<name>A0A0K1P4P1_9MOLU</name>
<evidence type="ECO:0000256" key="3">
    <source>
        <dbReference type="ARBA" id="ARBA00022884"/>
    </source>
</evidence>
<evidence type="ECO:0000313" key="11">
    <source>
        <dbReference type="Proteomes" id="UP000067243"/>
    </source>
</evidence>
<keyword evidence="4 7" id="KW-0689">Ribosomal protein</keyword>
<dbReference type="InterPro" id="IPR036935">
    <property type="entry name" value="Ribosomal_bL9_N_sf"/>
</dbReference>
<dbReference type="SUPFAM" id="SSF55658">
    <property type="entry name" value="L9 N-domain-like"/>
    <property type="match status" value="1"/>
</dbReference>
<dbReference type="GO" id="GO:0005840">
    <property type="term" value="C:ribosome"/>
    <property type="evidence" value="ECO:0007669"/>
    <property type="project" value="UniProtKB-KW"/>
</dbReference>
<dbReference type="Pfam" id="PF01281">
    <property type="entry name" value="Ribosomal_L9_N"/>
    <property type="match status" value="1"/>
</dbReference>
<feature type="domain" description="Ribosomal protein L9" evidence="9">
    <location>
        <begin position="13"/>
        <end position="40"/>
    </location>
</feature>
<comment type="function">
    <text evidence="7">Binds to the 23S rRNA.</text>
</comment>
<dbReference type="KEGG" id="stur:STURON_0024"/>
<dbReference type="Pfam" id="PF03948">
    <property type="entry name" value="Ribosomal_L9_C"/>
    <property type="match status" value="1"/>
</dbReference>
<dbReference type="Gene3D" id="3.10.430.100">
    <property type="entry name" value="Ribosomal protein L9, C-terminal domain"/>
    <property type="match status" value="1"/>
</dbReference>
<dbReference type="OrthoDB" id="9788336at2"/>
<dbReference type="InterPro" id="IPR020070">
    <property type="entry name" value="Ribosomal_bL9_N"/>
</dbReference>
<reference evidence="10 11" key="1">
    <citation type="journal article" date="2015" name="Genome Announc.">
        <title>Complete Genome Sequence of Spiroplasma turonicum Strain Tab4cT, a Parasite of a Horse Fly, Haematopota sp. (Diptera: Tabanidae).</title>
        <authorList>
            <person name="Davis R.E."/>
            <person name="Shao J."/>
            <person name="Zhao Y."/>
            <person name="Gasparich G.E."/>
            <person name="Gaynor B.J."/>
            <person name="Donofrio N."/>
        </authorList>
    </citation>
    <scope>NUCLEOTIDE SEQUENCE [LARGE SCALE GENOMIC DNA]</scope>
    <source>
        <strain evidence="10 11">Tab4c</strain>
    </source>
</reference>
<accession>A0A0K1P4P1</accession>
<protein>
    <recommendedName>
        <fullName evidence="6 7">Large ribosomal subunit protein bL9</fullName>
    </recommendedName>
</protein>
<evidence type="ECO:0000256" key="2">
    <source>
        <dbReference type="ARBA" id="ARBA00022730"/>
    </source>
</evidence>
<dbReference type="HAMAP" id="MF_00503">
    <property type="entry name" value="Ribosomal_bL9"/>
    <property type="match status" value="1"/>
</dbReference>
<keyword evidence="5 7" id="KW-0687">Ribonucleoprotein</keyword>
<evidence type="ECO:0000256" key="5">
    <source>
        <dbReference type="ARBA" id="ARBA00023274"/>
    </source>
</evidence>
<dbReference type="InterPro" id="IPR020594">
    <property type="entry name" value="Ribosomal_bL9_bac/chp"/>
</dbReference>
<evidence type="ECO:0000256" key="4">
    <source>
        <dbReference type="ARBA" id="ARBA00022980"/>
    </source>
</evidence>
<dbReference type="Proteomes" id="UP000067243">
    <property type="component" value="Chromosome"/>
</dbReference>
<dbReference type="PROSITE" id="PS00651">
    <property type="entry name" value="RIBOSOMAL_L9"/>
    <property type="match status" value="1"/>
</dbReference>
<evidence type="ECO:0000256" key="1">
    <source>
        <dbReference type="ARBA" id="ARBA00010605"/>
    </source>
</evidence>
<dbReference type="NCBIfam" id="TIGR00158">
    <property type="entry name" value="L9"/>
    <property type="match status" value="1"/>
</dbReference>
<dbReference type="STRING" id="216946.STURO_v1c00240"/>